<gene>
    <name evidence="1" type="ORF">ACFFUU_08155</name>
</gene>
<keyword evidence="2" id="KW-1185">Reference proteome</keyword>
<reference evidence="1 2" key="1">
    <citation type="submission" date="2024-09" db="EMBL/GenBank/DDBJ databases">
        <authorList>
            <person name="Sun Q."/>
            <person name="Mori K."/>
        </authorList>
    </citation>
    <scope>NUCLEOTIDE SEQUENCE [LARGE SCALE GENOMIC DNA]</scope>
    <source>
        <strain evidence="1 2">CECT 8460</strain>
    </source>
</reference>
<proteinExistence type="predicted"/>
<dbReference type="EMBL" id="JBHMFB010000016">
    <property type="protein sequence ID" value="MFB9089568.1"/>
    <property type="molecule type" value="Genomic_DNA"/>
</dbReference>
<dbReference type="RefSeq" id="WP_379691717.1">
    <property type="nucleotide sequence ID" value="NZ_JBHMFB010000016.1"/>
</dbReference>
<evidence type="ECO:0000313" key="1">
    <source>
        <dbReference type="EMBL" id="MFB9089568.1"/>
    </source>
</evidence>
<comment type="caution">
    <text evidence="1">The sequence shown here is derived from an EMBL/GenBank/DDBJ whole genome shotgun (WGS) entry which is preliminary data.</text>
</comment>
<organism evidence="1 2">
    <name type="scientific">Flavobacterium paronense</name>
    <dbReference type="NCBI Taxonomy" id="1392775"/>
    <lineage>
        <taxon>Bacteria</taxon>
        <taxon>Pseudomonadati</taxon>
        <taxon>Bacteroidota</taxon>
        <taxon>Flavobacteriia</taxon>
        <taxon>Flavobacteriales</taxon>
        <taxon>Flavobacteriaceae</taxon>
        <taxon>Flavobacterium</taxon>
    </lineage>
</organism>
<sequence length="52" mass="5906">MKTIMTIGATESIFWLNKNTESTEEKSIQVESKVSIIDSIIETIVEPIIYKC</sequence>
<evidence type="ECO:0000313" key="2">
    <source>
        <dbReference type="Proteomes" id="UP001589576"/>
    </source>
</evidence>
<protein>
    <submittedName>
        <fullName evidence="1">Uncharacterized protein</fullName>
    </submittedName>
</protein>
<dbReference type="Proteomes" id="UP001589576">
    <property type="component" value="Unassembled WGS sequence"/>
</dbReference>
<accession>A0ABV5GEP9</accession>
<name>A0ABV5GEP9_9FLAO</name>